<dbReference type="Proteomes" id="UP001556367">
    <property type="component" value="Unassembled WGS sequence"/>
</dbReference>
<comment type="subcellular location">
    <subcellularLocation>
        <location evidence="1">Cell membrane</location>
        <topology evidence="1">Multi-pass membrane protein</topology>
    </subcellularLocation>
</comment>
<proteinExistence type="predicted"/>
<keyword evidence="6 12" id="KW-0812">Transmembrane</keyword>
<feature type="compositionally biased region" description="Polar residues" evidence="11">
    <location>
        <begin position="17"/>
        <end position="30"/>
    </location>
</feature>
<evidence type="ECO:0000256" key="7">
    <source>
        <dbReference type="ARBA" id="ARBA00022989"/>
    </source>
</evidence>
<evidence type="ECO:0000256" key="1">
    <source>
        <dbReference type="ARBA" id="ARBA00004651"/>
    </source>
</evidence>
<feature type="transmembrane region" description="Helical" evidence="12">
    <location>
        <begin position="826"/>
        <end position="845"/>
    </location>
</feature>
<keyword evidence="8 12" id="KW-0472">Membrane</keyword>
<dbReference type="EC" id="2.4.1.16" evidence="2"/>
<keyword evidence="7 12" id="KW-1133">Transmembrane helix</keyword>
<keyword evidence="3" id="KW-1003">Cell membrane</keyword>
<gene>
    <name evidence="14" type="ORF">HGRIS_002251</name>
</gene>
<dbReference type="InterPro" id="IPR029044">
    <property type="entry name" value="Nucleotide-diphossugar_trans"/>
</dbReference>
<keyword evidence="9" id="KW-0325">Glycoprotein</keyword>
<feature type="transmembrane region" description="Helical" evidence="12">
    <location>
        <begin position="857"/>
        <end position="877"/>
    </location>
</feature>
<evidence type="ECO:0000256" key="5">
    <source>
        <dbReference type="ARBA" id="ARBA00022679"/>
    </source>
</evidence>
<feature type="compositionally biased region" description="Low complexity" evidence="11">
    <location>
        <begin position="1141"/>
        <end position="1150"/>
    </location>
</feature>
<feature type="compositionally biased region" description="Pro residues" evidence="11">
    <location>
        <begin position="1122"/>
        <end position="1134"/>
    </location>
</feature>
<dbReference type="SMART" id="SM01117">
    <property type="entry name" value="Cyt-b5"/>
    <property type="match status" value="1"/>
</dbReference>
<evidence type="ECO:0000256" key="12">
    <source>
        <dbReference type="SAM" id="Phobius"/>
    </source>
</evidence>
<evidence type="ECO:0000256" key="10">
    <source>
        <dbReference type="ARBA" id="ARBA00048014"/>
    </source>
</evidence>
<comment type="caution">
    <text evidence="14">The sequence shown here is derived from an EMBL/GenBank/DDBJ whole genome shotgun (WGS) entry which is preliminary data.</text>
</comment>
<comment type="catalytic activity">
    <reaction evidence="10">
        <text>[(1-&gt;4)-N-acetyl-beta-D-glucosaminyl](n) + UDP-N-acetyl-alpha-D-glucosamine = [(1-&gt;4)-N-acetyl-beta-D-glucosaminyl](n+1) + UDP + H(+)</text>
        <dbReference type="Rhea" id="RHEA:16637"/>
        <dbReference type="Rhea" id="RHEA-COMP:9593"/>
        <dbReference type="Rhea" id="RHEA-COMP:9595"/>
        <dbReference type="ChEBI" id="CHEBI:15378"/>
        <dbReference type="ChEBI" id="CHEBI:17029"/>
        <dbReference type="ChEBI" id="CHEBI:57705"/>
        <dbReference type="ChEBI" id="CHEBI:58223"/>
        <dbReference type="EC" id="2.4.1.16"/>
    </reaction>
</comment>
<organism evidence="14 15">
    <name type="scientific">Hohenbuehelia grisea</name>
    <dbReference type="NCBI Taxonomy" id="104357"/>
    <lineage>
        <taxon>Eukaryota</taxon>
        <taxon>Fungi</taxon>
        <taxon>Dikarya</taxon>
        <taxon>Basidiomycota</taxon>
        <taxon>Agaricomycotina</taxon>
        <taxon>Agaricomycetes</taxon>
        <taxon>Agaricomycetidae</taxon>
        <taxon>Agaricales</taxon>
        <taxon>Pleurotineae</taxon>
        <taxon>Pleurotaceae</taxon>
        <taxon>Hohenbuehelia</taxon>
    </lineage>
</organism>
<feature type="transmembrane region" description="Helical" evidence="12">
    <location>
        <begin position="343"/>
        <end position="370"/>
    </location>
</feature>
<dbReference type="InterPro" id="IPR054295">
    <property type="entry name" value="CHS4-like_dom"/>
</dbReference>
<evidence type="ECO:0000313" key="14">
    <source>
        <dbReference type="EMBL" id="KAL0956082.1"/>
    </source>
</evidence>
<evidence type="ECO:0000256" key="9">
    <source>
        <dbReference type="ARBA" id="ARBA00023180"/>
    </source>
</evidence>
<protein>
    <recommendedName>
        <fullName evidence="2">chitin synthase</fullName>
        <ecNumber evidence="2">2.4.1.16</ecNumber>
    </recommendedName>
</protein>
<evidence type="ECO:0000256" key="2">
    <source>
        <dbReference type="ARBA" id="ARBA00012543"/>
    </source>
</evidence>
<dbReference type="InterPro" id="IPR001199">
    <property type="entry name" value="Cyt_B5-like_heme/steroid-bd"/>
</dbReference>
<dbReference type="InterPro" id="IPR004835">
    <property type="entry name" value="Chitin_synth"/>
</dbReference>
<keyword evidence="5" id="KW-0808">Transferase</keyword>
<dbReference type="EMBL" id="JASNQZ010000006">
    <property type="protein sequence ID" value="KAL0956082.1"/>
    <property type="molecule type" value="Genomic_DNA"/>
</dbReference>
<keyword evidence="4" id="KW-0328">Glycosyltransferase</keyword>
<evidence type="ECO:0000256" key="11">
    <source>
        <dbReference type="SAM" id="MobiDB-lite"/>
    </source>
</evidence>
<dbReference type="SUPFAM" id="SSF53448">
    <property type="entry name" value="Nucleotide-diphospho-sugar transferases"/>
    <property type="match status" value="1"/>
</dbReference>
<evidence type="ECO:0000256" key="8">
    <source>
        <dbReference type="ARBA" id="ARBA00023136"/>
    </source>
</evidence>
<feature type="region of interest" description="Disordered" evidence="11">
    <location>
        <begin position="14"/>
        <end position="38"/>
    </location>
</feature>
<keyword evidence="15" id="KW-1185">Reference proteome</keyword>
<feature type="transmembrane region" description="Helical" evidence="12">
    <location>
        <begin position="113"/>
        <end position="133"/>
    </location>
</feature>
<evidence type="ECO:0000259" key="13">
    <source>
        <dbReference type="SMART" id="SM01117"/>
    </source>
</evidence>
<evidence type="ECO:0000256" key="4">
    <source>
        <dbReference type="ARBA" id="ARBA00022676"/>
    </source>
</evidence>
<accession>A0ABR3JK48</accession>
<reference evidence="15" key="1">
    <citation type="submission" date="2024-06" db="EMBL/GenBank/DDBJ databases">
        <title>Multi-omics analyses provide insights into the biosynthesis of the anticancer antibiotic pleurotin in Hohenbuehelia grisea.</title>
        <authorList>
            <person name="Weaver J.A."/>
            <person name="Alberti F."/>
        </authorList>
    </citation>
    <scope>NUCLEOTIDE SEQUENCE [LARGE SCALE GENOMIC DNA]</scope>
    <source>
        <strain evidence="15">T-177</strain>
    </source>
</reference>
<dbReference type="PANTHER" id="PTHR22914:SF41">
    <property type="entry name" value="CHITIN SYNTHASE 7"/>
    <property type="match status" value="1"/>
</dbReference>
<dbReference type="Pfam" id="PF22997">
    <property type="entry name" value="CHS4"/>
    <property type="match status" value="1"/>
</dbReference>
<sequence>MALRFQTNYDFTDVPIPTTSSRQPPASNPTIRRAKTLTRPERGVAPEPLITPAHVVQPSAPGAAPAAPSDAYGGSDAWRIFSRIVTFWAPSFLLKSVGGLKDKATQQAWREKITLCVIIAFLCAVVGFATVGFQKVFCPATSEEISDQFVRLGSRPGTVGIQGRLFNASSARSTDNINFQQLASSGGGDITPFFKRNAADFPACSGISFRAALDEPCTNADPCPLPTLNSESTFTSLNLNDTKFLVGYSWDQVANSTNHIVLDGAVLNLTPYMQTHPNSVPTDNVDFALRTLLSSTASVKSGKDGTRLFFSRSDLSSAVPCLKQRYYAGNIDKITPGCFASQLLLYAGLIVILALVLVRFVMACFFNWFLSEKLAGPPNTMELNRSAISPAVMPEGANISVDNKDGTAPWAGPGISKKLTKGNKTPRSIASASSTTLTSTDGGAAPIMSLAQIGAELFAVCLVTCYSEGEESLRTTLDSISTTTYSDARKLLFVVADGMITGAGEKRSTPDICVGLLDADPRFGNPIPMAYSAVGTGAKSQNRAMVYAGHYTVAGRRTPTVIVVKCGTEQEAASDKKPGNRGKRDSQLILMNFFSRVTYNDRMSPLDFDLFRKIHILMGVTPDFFEVCLMVDADTKVFPESLRHLVNCMHHDQMIMGVCGETRIANKRQSWVTAIQVFEYFISHHLAKAFESVFGGVSCLPGCFSMFRLKARRSAGDDWVPLIVKPEIVKEYSQCEVTTLHQKNLLLLGEDRFLTTILLRTFPNRKMMFLPQARCRTVVPDTFSVLLSQRRRWINSTIHNLMELVLVRNLCGTFCFSMQFVVFMDLLGTVVLPIAITLTYALIVGMAMTPPRTFEEAIPLILLVAVLGLPAILILITTRKMVYVFWMLIYLVALPIWNLVLPVYAFWHFDDFSWGETRKVEGEAKGEAHGDGGAHSNAPAVPMRRWEDWERSRLRKLKREERRRKDFERQHGGYMTADGDYLSARGDSRSQYDGSDTVSMTSSDDDHWGPQIGGYNERDAKFPPPPVTLLLPHRNTLNAAKTVDKSELEAMLEVGFEEGRPPPSTYAPRYQLSESSTQLVNVTPNGYAPMSRSASPGIGAPTGRLVSPISPSHSDGSGGWPPQQPHPNGPPRRPGGPYGPLGPLDPSAGY</sequence>
<dbReference type="PANTHER" id="PTHR22914">
    <property type="entry name" value="CHITIN SYNTHASE"/>
    <property type="match status" value="1"/>
</dbReference>
<dbReference type="Pfam" id="PF03142">
    <property type="entry name" value="Chitin_synth_2"/>
    <property type="match status" value="1"/>
</dbReference>
<feature type="domain" description="Cytochrome b5 heme-binding" evidence="13">
    <location>
        <begin position="248"/>
        <end position="332"/>
    </location>
</feature>
<evidence type="ECO:0000313" key="15">
    <source>
        <dbReference type="Proteomes" id="UP001556367"/>
    </source>
</evidence>
<name>A0ABR3JK48_9AGAR</name>
<feature type="region of interest" description="Disordered" evidence="11">
    <location>
        <begin position="978"/>
        <end position="1020"/>
    </location>
</feature>
<feature type="compositionally biased region" description="Low complexity" evidence="11">
    <location>
        <begin position="993"/>
        <end position="1002"/>
    </location>
</feature>
<dbReference type="CDD" id="cd04190">
    <property type="entry name" value="Chitin_synth_C"/>
    <property type="match status" value="1"/>
</dbReference>
<evidence type="ECO:0000256" key="3">
    <source>
        <dbReference type="ARBA" id="ARBA00022475"/>
    </source>
</evidence>
<feature type="transmembrane region" description="Helical" evidence="12">
    <location>
        <begin position="883"/>
        <end position="909"/>
    </location>
</feature>
<evidence type="ECO:0000256" key="6">
    <source>
        <dbReference type="ARBA" id="ARBA00022692"/>
    </source>
</evidence>
<feature type="region of interest" description="Disordered" evidence="11">
    <location>
        <begin position="412"/>
        <end position="438"/>
    </location>
</feature>
<feature type="region of interest" description="Disordered" evidence="11">
    <location>
        <begin position="1082"/>
        <end position="1150"/>
    </location>
</feature>